<comment type="caution">
    <text evidence="3">The sequence shown here is derived from an EMBL/GenBank/DDBJ whole genome shotgun (WGS) entry which is preliminary data.</text>
</comment>
<protein>
    <submittedName>
        <fullName evidence="3">Uncharacterized protein</fullName>
    </submittedName>
</protein>
<feature type="chain" id="PRO_5041653476" evidence="1">
    <location>
        <begin position="29"/>
        <end position="143"/>
    </location>
</feature>
<name>A0AA90H4B1_9ACTN</name>
<keyword evidence="1" id="KW-0732">Signal</keyword>
<organism evidence="3">
    <name type="scientific">Streptantibioticus silvisoli</name>
    <dbReference type="NCBI Taxonomy" id="2705255"/>
    <lineage>
        <taxon>Bacteria</taxon>
        <taxon>Bacillati</taxon>
        <taxon>Actinomycetota</taxon>
        <taxon>Actinomycetes</taxon>
        <taxon>Kitasatosporales</taxon>
        <taxon>Streptomycetaceae</taxon>
        <taxon>Streptantibioticus</taxon>
    </lineage>
</organism>
<feature type="signal peptide" evidence="1">
    <location>
        <begin position="1"/>
        <end position="28"/>
    </location>
</feature>
<dbReference type="AlphaFoldDB" id="A0AA90H4B1"/>
<dbReference type="RefSeq" id="WP_271316777.1">
    <property type="nucleotide sequence ID" value="NZ_JAAGKO020000062.1"/>
</dbReference>
<dbReference type="Proteomes" id="UP001156398">
    <property type="component" value="Unassembled WGS sequence"/>
</dbReference>
<evidence type="ECO:0000313" key="2">
    <source>
        <dbReference type="EMBL" id="MDI5966855.1"/>
    </source>
</evidence>
<keyword evidence="4" id="KW-1185">Reference proteome</keyword>
<evidence type="ECO:0000256" key="1">
    <source>
        <dbReference type="SAM" id="SignalP"/>
    </source>
</evidence>
<dbReference type="EMBL" id="JABXJJ020000054">
    <property type="protein sequence ID" value="MDI5973863.1"/>
    <property type="molecule type" value="Genomic_DNA"/>
</dbReference>
<evidence type="ECO:0000313" key="3">
    <source>
        <dbReference type="EMBL" id="MDI5973863.1"/>
    </source>
</evidence>
<accession>A0AA90H4B1</accession>
<gene>
    <name evidence="2" type="ORF">POF43_029690</name>
    <name evidence="3" type="ORF">POF50_031745</name>
</gene>
<sequence>MRSTVRNGVALFAAAIIPVIAVPAQADAATSGAMKPSGILSCPGDGEITAFDRCTTLSNGILLINNGETAAHVEYDKTGGSSISARLGYESGGTNHYASYETMTTSGEIYQEDFSFSANCSTHEGLLNQSTGSLFTTPPADSC</sequence>
<proteinExistence type="predicted"/>
<evidence type="ECO:0000313" key="4">
    <source>
        <dbReference type="Proteomes" id="UP001156398"/>
    </source>
</evidence>
<dbReference type="EMBL" id="JAAGKO020000062">
    <property type="protein sequence ID" value="MDI5966855.1"/>
    <property type="molecule type" value="Genomic_DNA"/>
</dbReference>
<reference evidence="3 4" key="1">
    <citation type="submission" date="2023-05" db="EMBL/GenBank/DDBJ databases">
        <title>Streptantibioticus silvisoli sp. nov., acidotolerant actinomycetes 1 from pine litter.</title>
        <authorList>
            <person name="Swiecimska M."/>
            <person name="Golinska P."/>
            <person name="Sangal V."/>
            <person name="Wachnowicz B."/>
            <person name="Goodfellow M."/>
        </authorList>
    </citation>
    <scope>NUCLEOTIDE SEQUENCE</scope>
    <source>
        <strain evidence="3">SL13</strain>
        <strain evidence="2 4">SL54</strain>
    </source>
</reference>